<dbReference type="Proteomes" id="UP001595799">
    <property type="component" value="Unassembled WGS sequence"/>
</dbReference>
<dbReference type="Pfam" id="PF00156">
    <property type="entry name" value="Pribosyltran"/>
    <property type="match status" value="1"/>
</dbReference>
<evidence type="ECO:0000313" key="2">
    <source>
        <dbReference type="EMBL" id="MFC4350051.1"/>
    </source>
</evidence>
<evidence type="ECO:0000259" key="1">
    <source>
        <dbReference type="Pfam" id="PF00156"/>
    </source>
</evidence>
<feature type="domain" description="Phosphoribosyltransferase" evidence="1">
    <location>
        <begin position="91"/>
        <end position="179"/>
    </location>
</feature>
<dbReference type="Gene3D" id="3.40.50.2020">
    <property type="match status" value="1"/>
</dbReference>
<dbReference type="Gene3D" id="3.30.1310.20">
    <property type="entry name" value="PRTase-like"/>
    <property type="match status" value="1"/>
</dbReference>
<dbReference type="GO" id="GO:0016757">
    <property type="term" value="F:glycosyltransferase activity"/>
    <property type="evidence" value="ECO:0007669"/>
    <property type="project" value="UniProtKB-KW"/>
</dbReference>
<keyword evidence="2" id="KW-0328">Glycosyltransferase</keyword>
<protein>
    <submittedName>
        <fullName evidence="2">Phosphoribosyltransferase</fullName>
    </submittedName>
</protein>
<gene>
    <name evidence="2" type="ORF">ACFOW6_00700</name>
</gene>
<keyword evidence="3" id="KW-1185">Reference proteome</keyword>
<dbReference type="InterPro" id="IPR029057">
    <property type="entry name" value="PRTase-like"/>
</dbReference>
<sequence length="229" mass="23919">MFKDRQDAGERLAGELKDLGGESTVVLALPRGGVPIAAIVAKALGAPLGLLMVRKIGAPGHSELAVAAAVHTGESVGAEAEIEDIAASLQVVRNDELIRVLGVPESHIDAEARKAAQEIAERQALYGDHAWSGALEGRTVILIDDGVATGLSARAALQAVRRREPAQLIFAAPVAAPDVASELAQIADRLVALHQPEDLGAVSLWYENFDQVGDREVVTALAAANERSP</sequence>
<evidence type="ECO:0000313" key="3">
    <source>
        <dbReference type="Proteomes" id="UP001595799"/>
    </source>
</evidence>
<name>A0ABV8UGU3_9PROT</name>
<dbReference type="SUPFAM" id="SSF53271">
    <property type="entry name" value="PRTase-like"/>
    <property type="match status" value="1"/>
</dbReference>
<proteinExistence type="predicted"/>
<dbReference type="EMBL" id="JBHSCW010000001">
    <property type="protein sequence ID" value="MFC4350051.1"/>
    <property type="molecule type" value="Genomic_DNA"/>
</dbReference>
<dbReference type="CDD" id="cd06223">
    <property type="entry name" value="PRTases_typeI"/>
    <property type="match status" value="1"/>
</dbReference>
<keyword evidence="2" id="KW-0808">Transferase</keyword>
<accession>A0ABV8UGU3</accession>
<organism evidence="2 3">
    <name type="scientific">Fodinicurvata halophila</name>
    <dbReference type="NCBI Taxonomy" id="1419723"/>
    <lineage>
        <taxon>Bacteria</taxon>
        <taxon>Pseudomonadati</taxon>
        <taxon>Pseudomonadota</taxon>
        <taxon>Alphaproteobacteria</taxon>
        <taxon>Rhodospirillales</taxon>
        <taxon>Rhodovibrionaceae</taxon>
        <taxon>Fodinicurvata</taxon>
    </lineage>
</organism>
<dbReference type="InterPro" id="IPR000836">
    <property type="entry name" value="PRTase_dom"/>
</dbReference>
<comment type="caution">
    <text evidence="2">The sequence shown here is derived from an EMBL/GenBank/DDBJ whole genome shotgun (WGS) entry which is preliminary data.</text>
</comment>
<dbReference type="RefSeq" id="WP_382420123.1">
    <property type="nucleotide sequence ID" value="NZ_JBHSCW010000001.1"/>
</dbReference>
<reference evidence="3" key="1">
    <citation type="journal article" date="2019" name="Int. J. Syst. Evol. Microbiol.">
        <title>The Global Catalogue of Microorganisms (GCM) 10K type strain sequencing project: providing services to taxonomists for standard genome sequencing and annotation.</title>
        <authorList>
            <consortium name="The Broad Institute Genomics Platform"/>
            <consortium name="The Broad Institute Genome Sequencing Center for Infectious Disease"/>
            <person name="Wu L."/>
            <person name="Ma J."/>
        </authorList>
    </citation>
    <scope>NUCLEOTIDE SEQUENCE [LARGE SCALE GENOMIC DNA]</scope>
    <source>
        <strain evidence="3">CECT 8472</strain>
    </source>
</reference>